<dbReference type="RefSeq" id="WP_015405681.1">
    <property type="nucleotide sequence ID" value="NC_020304.1"/>
</dbReference>
<dbReference type="PROSITE" id="PS51779">
    <property type="entry name" value="POTRA"/>
    <property type="match status" value="1"/>
</dbReference>
<feature type="compositionally biased region" description="Basic and acidic residues" evidence="9">
    <location>
        <begin position="51"/>
        <end position="62"/>
    </location>
</feature>
<organism evidence="12 13">
    <name type="scientific">Desulfocapsa sulfexigens (strain DSM 10523 / SB164P1)</name>
    <dbReference type="NCBI Taxonomy" id="1167006"/>
    <lineage>
        <taxon>Bacteria</taxon>
        <taxon>Pseudomonadati</taxon>
        <taxon>Thermodesulfobacteriota</taxon>
        <taxon>Desulfobulbia</taxon>
        <taxon>Desulfobulbales</taxon>
        <taxon>Desulfocapsaceae</taxon>
        <taxon>Desulfocapsa</taxon>
    </lineage>
</organism>
<dbReference type="Pfam" id="PF08478">
    <property type="entry name" value="POTRA_1"/>
    <property type="match status" value="1"/>
</dbReference>
<gene>
    <name evidence="12" type="ordered locus">UWK_03483</name>
</gene>
<dbReference type="InterPro" id="IPR034746">
    <property type="entry name" value="POTRA"/>
</dbReference>
<dbReference type="GO" id="GO:0090529">
    <property type="term" value="P:cell septum assembly"/>
    <property type="evidence" value="ECO:0007669"/>
    <property type="project" value="InterPro"/>
</dbReference>
<evidence type="ECO:0000256" key="5">
    <source>
        <dbReference type="ARBA" id="ARBA00022692"/>
    </source>
</evidence>
<dbReference type="GO" id="GO:0016020">
    <property type="term" value="C:membrane"/>
    <property type="evidence" value="ECO:0007669"/>
    <property type="project" value="UniProtKB-SubCell"/>
</dbReference>
<protein>
    <submittedName>
        <fullName evidence="12">Cell division septal protein</fullName>
    </submittedName>
</protein>
<feature type="transmembrane region" description="Helical" evidence="10">
    <location>
        <begin position="83"/>
        <end position="102"/>
    </location>
</feature>
<reference evidence="13" key="1">
    <citation type="journal article" date="2013" name="Stand. Genomic Sci.">
        <title>Complete genome sequence of Desulfocapsa sulfexigens, a marine deltaproteobacterium specialized in disproportionating inorganic sulfur compounds.</title>
        <authorList>
            <person name="Finster K.W."/>
            <person name="Kjeldsen K.U."/>
            <person name="Kube M."/>
            <person name="Reinhardt R."/>
            <person name="Mussmann M."/>
            <person name="Amann R."/>
            <person name="Schreiber L."/>
        </authorList>
    </citation>
    <scope>NUCLEOTIDE SEQUENCE [LARGE SCALE GENOMIC DNA]</scope>
    <source>
        <strain evidence="13">DSM 10523 / SB164P1</strain>
    </source>
</reference>
<evidence type="ECO:0000256" key="9">
    <source>
        <dbReference type="SAM" id="MobiDB-lite"/>
    </source>
</evidence>
<dbReference type="InterPro" id="IPR013685">
    <property type="entry name" value="POTRA_FtsQ_type"/>
</dbReference>
<evidence type="ECO:0000313" key="13">
    <source>
        <dbReference type="Proteomes" id="UP000011721"/>
    </source>
</evidence>
<name>M1NKA0_DESSD</name>
<evidence type="ECO:0000256" key="7">
    <source>
        <dbReference type="ARBA" id="ARBA00023136"/>
    </source>
</evidence>
<dbReference type="PANTHER" id="PTHR35851:SF1">
    <property type="entry name" value="CELL DIVISION PROTEIN FTSQ"/>
    <property type="match status" value="1"/>
</dbReference>
<keyword evidence="6 10" id="KW-1133">Transmembrane helix</keyword>
<dbReference type="eggNOG" id="COG1589">
    <property type="taxonomic scope" value="Bacteria"/>
</dbReference>
<dbReference type="Proteomes" id="UP000011721">
    <property type="component" value="Chromosome"/>
</dbReference>
<evidence type="ECO:0000256" key="2">
    <source>
        <dbReference type="ARBA" id="ARBA00022475"/>
    </source>
</evidence>
<dbReference type="AlphaFoldDB" id="M1NKA0"/>
<keyword evidence="5 10" id="KW-0812">Transmembrane</keyword>
<keyword evidence="8" id="KW-0131">Cell cycle</keyword>
<dbReference type="Pfam" id="PF03799">
    <property type="entry name" value="FtsQ_DivIB_C"/>
    <property type="match status" value="1"/>
</dbReference>
<feature type="domain" description="POTRA" evidence="11">
    <location>
        <begin position="112"/>
        <end position="180"/>
    </location>
</feature>
<dbReference type="PANTHER" id="PTHR35851">
    <property type="entry name" value="CELL DIVISION PROTEIN FTSQ"/>
    <property type="match status" value="1"/>
</dbReference>
<keyword evidence="3" id="KW-0997">Cell inner membrane</keyword>
<keyword evidence="2" id="KW-1003">Cell membrane</keyword>
<dbReference type="Gene3D" id="3.10.20.310">
    <property type="entry name" value="membrane protein fhac"/>
    <property type="match status" value="1"/>
</dbReference>
<evidence type="ECO:0000256" key="8">
    <source>
        <dbReference type="ARBA" id="ARBA00023306"/>
    </source>
</evidence>
<evidence type="ECO:0000256" key="3">
    <source>
        <dbReference type="ARBA" id="ARBA00022519"/>
    </source>
</evidence>
<evidence type="ECO:0000256" key="1">
    <source>
        <dbReference type="ARBA" id="ARBA00004370"/>
    </source>
</evidence>
<dbReference type="OrthoDB" id="5430212at2"/>
<keyword evidence="7 10" id="KW-0472">Membrane</keyword>
<evidence type="ECO:0000256" key="4">
    <source>
        <dbReference type="ARBA" id="ARBA00022618"/>
    </source>
</evidence>
<dbReference type="KEGG" id="dsf:UWK_03483"/>
<sequence length="332" mass="38106">MKKRSVFANLRVLFVRKKKKDSEMSVLSRKITQQGYQAKDLNTTARRKSVREKWQTRKEGRGRQSMGLGAEKDNRRKRAPFKLLLLTGILVAAGYFLTLGSWRTLFGDLLYFRVHEIEISGCVVTNAKELRKYADITYEMNMLTLQPGAIKERLERHPWVEQAKIRRIWPDGLLISIKEYRPQALVAHGEENGFQYLDGRGVLFATVASGQDLDFPVITGLDLVEAEIVKKQSLDAASTFLRLASQNNPNLPAQNISEIHFTPEGELIVYLVEHPFPIYFGKGEVEKKFSQLHRVLKVLYEKKKGKAIIEDVAFIRMDYQEDKVLVVRNHSG</sequence>
<accession>M1NKA0</accession>
<evidence type="ECO:0000259" key="11">
    <source>
        <dbReference type="PROSITE" id="PS51779"/>
    </source>
</evidence>
<dbReference type="HOGENOM" id="CLU_1014623_0_0_7"/>
<keyword evidence="4 12" id="KW-0132">Cell division</keyword>
<dbReference type="STRING" id="1167006.UWK_03483"/>
<dbReference type="EMBL" id="CP003985">
    <property type="protein sequence ID" value="AGF79999.1"/>
    <property type="molecule type" value="Genomic_DNA"/>
</dbReference>
<dbReference type="InterPro" id="IPR026579">
    <property type="entry name" value="FtsQ"/>
</dbReference>
<evidence type="ECO:0000256" key="10">
    <source>
        <dbReference type="SAM" id="Phobius"/>
    </source>
</evidence>
<dbReference type="InterPro" id="IPR005548">
    <property type="entry name" value="Cell_div_FtsQ/DivIB_C"/>
</dbReference>
<proteinExistence type="predicted"/>
<feature type="region of interest" description="Disordered" evidence="9">
    <location>
        <begin position="44"/>
        <end position="71"/>
    </location>
</feature>
<comment type="subcellular location">
    <subcellularLocation>
        <location evidence="1">Membrane</location>
    </subcellularLocation>
</comment>
<evidence type="ECO:0000313" key="12">
    <source>
        <dbReference type="EMBL" id="AGF79999.1"/>
    </source>
</evidence>
<evidence type="ECO:0000256" key="6">
    <source>
        <dbReference type="ARBA" id="ARBA00022989"/>
    </source>
</evidence>
<keyword evidence="13" id="KW-1185">Reference proteome</keyword>